<evidence type="ECO:0000313" key="3">
    <source>
        <dbReference type="EMBL" id="GAT13681.1"/>
    </source>
</evidence>
<comment type="caution">
    <text evidence="3">The sequence shown here is derived from an EMBL/GenBank/DDBJ whole genome shotgun (WGS) entry which is preliminary data.</text>
</comment>
<reference evidence="4" key="2">
    <citation type="submission" date="2016-02" db="EMBL/GenBank/DDBJ databases">
        <title>Draft genome sequence of five rapidly growing Mycobacterium species.</title>
        <authorList>
            <person name="Katahira K."/>
            <person name="Gotou Y."/>
            <person name="Iida K."/>
            <person name="Ogura Y."/>
            <person name="Hayashi T."/>
        </authorList>
    </citation>
    <scope>NUCLEOTIDE SEQUENCE [LARGE SCALE GENOMIC DNA]</scope>
    <source>
        <strain evidence="4">JCM6362</strain>
    </source>
</reference>
<dbReference type="AlphaFoldDB" id="A0A100XBS5"/>
<dbReference type="Proteomes" id="UP000069654">
    <property type="component" value="Unassembled WGS sequence"/>
</dbReference>
<dbReference type="InterPro" id="IPR007969">
    <property type="entry name" value="DUF732"/>
</dbReference>
<feature type="domain" description="DUF732" evidence="2">
    <location>
        <begin position="110"/>
        <end position="168"/>
    </location>
</feature>
<reference evidence="3 4" key="1">
    <citation type="journal article" date="2016" name="Genome Announc.">
        <title>Draft Genome Sequences of Five Rapidly Growing Mycobacterium Species, M. thermoresistibile, M. fortuitum subsp. acetamidolyticum, M. canariasense, M. brisbanense, and M. novocastrense.</title>
        <authorList>
            <person name="Katahira K."/>
            <person name="Ogura Y."/>
            <person name="Gotoh Y."/>
            <person name="Hayashi T."/>
        </authorList>
    </citation>
    <scope>NUCLEOTIDE SEQUENCE [LARGE SCALE GENOMIC DNA]</scope>
    <source>
        <strain evidence="3 4">JCM6362</strain>
    </source>
</reference>
<feature type="region of interest" description="Disordered" evidence="1">
    <location>
        <begin position="26"/>
        <end position="45"/>
    </location>
</feature>
<gene>
    <name evidence="3" type="ORF">RMCT_0652</name>
</gene>
<organism evidence="3 4">
    <name type="scientific">Mycolicibacterium thermoresistibile</name>
    <name type="common">Mycobacterium thermoresistibile</name>
    <dbReference type="NCBI Taxonomy" id="1797"/>
    <lineage>
        <taxon>Bacteria</taxon>
        <taxon>Bacillati</taxon>
        <taxon>Actinomycetota</taxon>
        <taxon>Actinomycetes</taxon>
        <taxon>Mycobacteriales</taxon>
        <taxon>Mycobacteriaceae</taxon>
        <taxon>Mycolicibacterium</taxon>
    </lineage>
</organism>
<accession>A0A100XBS5</accession>
<name>A0A100XBS5_MYCTH</name>
<evidence type="ECO:0000259" key="2">
    <source>
        <dbReference type="Pfam" id="PF05305"/>
    </source>
</evidence>
<protein>
    <recommendedName>
        <fullName evidence="2">DUF732 domain-containing protein</fullName>
    </recommendedName>
</protein>
<sequence>MAPNNYTDSPLLTGEEFERAHLGTFDERNHRATRPRLISDPPHRASEPLTIANMRVKTWLPVAAAGLLLLGTAAPASADVEGYVRALEAAELIDHDGDPYHCRADVCFGQFDDADAALQTGRWVCEQMRKVGKPRALLVDWLSHGEGLMPSSYSAPIIVDAAATHLCP</sequence>
<evidence type="ECO:0000313" key="4">
    <source>
        <dbReference type="Proteomes" id="UP000069654"/>
    </source>
</evidence>
<dbReference type="Pfam" id="PF05305">
    <property type="entry name" value="DUF732"/>
    <property type="match status" value="1"/>
</dbReference>
<proteinExistence type="predicted"/>
<dbReference type="EMBL" id="BCTB01000004">
    <property type="protein sequence ID" value="GAT13681.1"/>
    <property type="molecule type" value="Genomic_DNA"/>
</dbReference>
<evidence type="ECO:0000256" key="1">
    <source>
        <dbReference type="SAM" id="MobiDB-lite"/>
    </source>
</evidence>